<proteinExistence type="predicted"/>
<dbReference type="GeneID" id="57167757"/>
<dbReference type="RefSeq" id="WP_070938035.1">
    <property type="nucleotide sequence ID" value="NZ_MLIK01000019.1"/>
</dbReference>
<sequence length="324" mass="34813">MGDDAVELLMGALAEVGLKAVPVDGALCLMLTDAGLPVRTRRVSLLTERDVSQIRDLRAGTGAGLSVVVGNRITEGARRELGKAGWGWLDLRGRLYLSGPGIFVNADVRIPGRDRRATRRQDPFTGQFGVEVATMLLLDPCHRFGVRNIAQHIGRAASSVSLVVGALRDAGLITPLDKPRCPELFWELAAVWNPPSTPLRTLEAPEDEADELRLSCWSLTGAGAISAYEGRQDRLEGGPLEFYAPDRRAFVAATRTLGACRPGGKPVAVLRMPPVRNVWTDHLVPGGWAVAEPLLVALDVAQLSESGAAILASWVPPDPACRVW</sequence>
<dbReference type="EMBL" id="MLIK01000019">
    <property type="protein sequence ID" value="OHU21568.1"/>
    <property type="molecule type" value="Genomic_DNA"/>
</dbReference>
<evidence type="ECO:0000313" key="1">
    <source>
        <dbReference type="EMBL" id="OHU21568.1"/>
    </source>
</evidence>
<dbReference type="OrthoDB" id="4863226at2"/>
<reference evidence="1 2" key="1">
    <citation type="submission" date="2016-10" db="EMBL/GenBank/DDBJ databases">
        <title>Evaluation of Human, Veterinary and Environmental Mycobacterium chelonae Isolates by Core Genome Phylogenomic Analysis, Targeted Gene Comparison, and Anti-microbial Susceptibility Patterns: A Tale of Mistaken Identities.</title>
        <authorList>
            <person name="Fogelson S.B."/>
            <person name="Camus A.C."/>
            <person name="Lorenz W."/>
            <person name="Vasireddy R."/>
            <person name="Vasireddy S."/>
            <person name="Smith T."/>
            <person name="Brown-Elliott B.A."/>
            <person name="Wallace R.J.Jr."/>
            <person name="Hasan N.A."/>
            <person name="Reischl U."/>
            <person name="Sanchez S."/>
        </authorList>
    </citation>
    <scope>NUCLEOTIDE SEQUENCE [LARGE SCALE GENOMIC DNA]</scope>
    <source>
        <strain evidence="1 2">1559</strain>
    </source>
</reference>
<protein>
    <recommendedName>
        <fullName evidence="3">Transcriptional regulator</fullName>
    </recommendedName>
</protein>
<organism evidence="1 2">
    <name type="scientific">Mycobacteroides franklinii</name>
    <dbReference type="NCBI Taxonomy" id="948102"/>
    <lineage>
        <taxon>Bacteria</taxon>
        <taxon>Bacillati</taxon>
        <taxon>Actinomycetota</taxon>
        <taxon>Actinomycetes</taxon>
        <taxon>Mycobacteriales</taxon>
        <taxon>Mycobacteriaceae</taxon>
        <taxon>Mycobacteroides</taxon>
    </lineage>
</organism>
<evidence type="ECO:0008006" key="3">
    <source>
        <dbReference type="Google" id="ProtNLM"/>
    </source>
</evidence>
<dbReference type="STRING" id="948102.BKG76_13195"/>
<gene>
    <name evidence="1" type="ORF">BKG76_13195</name>
</gene>
<name>A0A1S1L9D4_9MYCO</name>
<dbReference type="AlphaFoldDB" id="A0A1S1L9D4"/>
<accession>A0A1S1L9D4</accession>
<dbReference type="Proteomes" id="UP000179616">
    <property type="component" value="Unassembled WGS sequence"/>
</dbReference>
<evidence type="ECO:0000313" key="2">
    <source>
        <dbReference type="Proteomes" id="UP000179616"/>
    </source>
</evidence>
<comment type="caution">
    <text evidence="1">The sequence shown here is derived from an EMBL/GenBank/DDBJ whole genome shotgun (WGS) entry which is preliminary data.</text>
</comment>